<dbReference type="EMBL" id="CP025704">
    <property type="protein sequence ID" value="AUN97237.1"/>
    <property type="molecule type" value="Genomic_DNA"/>
</dbReference>
<sequence length="230" mass="25997">MSKNLILALVFALIIPVLVNAEEDTSYKNAIVAEFLFAEGNYDISGPGIDYKFSSDFASRFKFSYLRRFNERFVLFGTFSTYEITVLNTTDNSNRKSKMGGYEVGARYYISQRWSATVSAESKKEIFFEDQNGIINGVVDWTKRLNGGLYMKAFEKGDFAIVPSLRVGFILPSGDQKIGTSYLINSNFNYFFPKVRASLGVGYEVRNQKYKTIKLTESGLQFAFGAGYSF</sequence>
<dbReference type="KEGG" id="bsto:C0V70_03755"/>
<gene>
    <name evidence="1" type="ORF">C0V70_03755</name>
</gene>
<organism evidence="1 2">
    <name type="scientific">Bacteriovorax stolpii</name>
    <name type="common">Bdellovibrio stolpii</name>
    <dbReference type="NCBI Taxonomy" id="960"/>
    <lineage>
        <taxon>Bacteria</taxon>
        <taxon>Pseudomonadati</taxon>
        <taxon>Bdellovibrionota</taxon>
        <taxon>Bacteriovoracia</taxon>
        <taxon>Bacteriovoracales</taxon>
        <taxon>Bacteriovoracaceae</taxon>
        <taxon>Bacteriovorax</taxon>
    </lineage>
</organism>
<dbReference type="RefSeq" id="WP_102242532.1">
    <property type="nucleotide sequence ID" value="NZ_CP025704.1"/>
</dbReference>
<evidence type="ECO:0000313" key="1">
    <source>
        <dbReference type="EMBL" id="AUN97237.1"/>
    </source>
</evidence>
<dbReference type="Proteomes" id="UP000235584">
    <property type="component" value="Chromosome"/>
</dbReference>
<dbReference type="AlphaFoldDB" id="A0A2K9NP16"/>
<proteinExistence type="predicted"/>
<reference evidence="1 2" key="1">
    <citation type="submission" date="2018-01" db="EMBL/GenBank/DDBJ databases">
        <title>Complete genome sequence of Bacteriovorax stolpii DSM12778.</title>
        <authorList>
            <person name="Tang B."/>
            <person name="Chang J."/>
        </authorList>
    </citation>
    <scope>NUCLEOTIDE SEQUENCE [LARGE SCALE GENOMIC DNA]</scope>
    <source>
        <strain evidence="1 2">DSM 12778</strain>
    </source>
</reference>
<keyword evidence="2" id="KW-1185">Reference proteome</keyword>
<accession>A0A2K9NP16</accession>
<name>A0A2K9NP16_BACTC</name>
<evidence type="ECO:0000313" key="2">
    <source>
        <dbReference type="Proteomes" id="UP000235584"/>
    </source>
</evidence>
<protein>
    <submittedName>
        <fullName evidence="1">Uncharacterized protein</fullName>
    </submittedName>
</protein>